<comment type="caution">
    <text evidence="2">The sequence shown here is derived from an EMBL/GenBank/DDBJ whole genome shotgun (WGS) entry which is preliminary data.</text>
</comment>
<feature type="compositionally biased region" description="Basic residues" evidence="1">
    <location>
        <begin position="46"/>
        <end position="64"/>
    </location>
</feature>
<dbReference type="Proteomes" id="UP000256269">
    <property type="component" value="Unassembled WGS sequence"/>
</dbReference>
<organism evidence="2 3">
    <name type="scientific">Kutzneria buriramensis</name>
    <dbReference type="NCBI Taxonomy" id="1045776"/>
    <lineage>
        <taxon>Bacteria</taxon>
        <taxon>Bacillati</taxon>
        <taxon>Actinomycetota</taxon>
        <taxon>Actinomycetes</taxon>
        <taxon>Pseudonocardiales</taxon>
        <taxon>Pseudonocardiaceae</taxon>
        <taxon>Kutzneria</taxon>
    </lineage>
</organism>
<feature type="compositionally biased region" description="Low complexity" evidence="1">
    <location>
        <begin position="229"/>
        <end position="252"/>
    </location>
</feature>
<reference evidence="2 3" key="1">
    <citation type="submission" date="2018-08" db="EMBL/GenBank/DDBJ databases">
        <title>Genomic Encyclopedia of Archaeal and Bacterial Type Strains, Phase II (KMG-II): from individual species to whole genera.</title>
        <authorList>
            <person name="Goeker M."/>
        </authorList>
    </citation>
    <scope>NUCLEOTIDE SEQUENCE [LARGE SCALE GENOMIC DNA]</scope>
    <source>
        <strain evidence="2 3">DSM 45791</strain>
    </source>
</reference>
<evidence type="ECO:0000313" key="2">
    <source>
        <dbReference type="EMBL" id="REH35736.1"/>
    </source>
</evidence>
<accession>A0A3E0H1M8</accession>
<proteinExistence type="predicted"/>
<dbReference type="AlphaFoldDB" id="A0A3E0H1M8"/>
<evidence type="ECO:0000256" key="1">
    <source>
        <dbReference type="SAM" id="MobiDB-lite"/>
    </source>
</evidence>
<feature type="compositionally biased region" description="Basic residues" evidence="1">
    <location>
        <begin position="182"/>
        <end position="194"/>
    </location>
</feature>
<feature type="compositionally biased region" description="Basic residues" evidence="1">
    <location>
        <begin position="86"/>
        <end position="98"/>
    </location>
</feature>
<gene>
    <name evidence="2" type="ORF">BCF44_117124</name>
</gene>
<feature type="compositionally biased region" description="Polar residues" evidence="1">
    <location>
        <begin position="322"/>
        <end position="331"/>
    </location>
</feature>
<dbReference type="EMBL" id="QUNO01000017">
    <property type="protein sequence ID" value="REH35736.1"/>
    <property type="molecule type" value="Genomic_DNA"/>
</dbReference>
<protein>
    <submittedName>
        <fullName evidence="2">Uncharacterized protein</fullName>
    </submittedName>
</protein>
<sequence length="416" mass="45541">MRLQTWHGYPKSALPARLPDPAEDPIAPPARCAPGADTPPAPTPRCRSRTHPRPRTPAHPHPQPRRQLLPTPRPVPPAADAPTPRSLRRIQRRARSRLRSPTPLASVSAPTALQPLDPLLRSIAPATHRGAACPPPAHATFPRGDRPPHQSLDPPARPPDERPASPSLQARRTRTRPPVPRRPPRTPTRAHRITTLRSESNWPAGPPHRHAPCRTVSPQSNHTSRPRGRPSTPTSPTPSASSTPSPDTAAAGDGAGNDRDRPQPDLLFVVCQCLTSHPIELHDRVAAATDSQRHRLHLSVHSGGQLSLSFVDSPLVRRYPGSIQTQDGNLRSRQRASRQIGGPNWDYRGGVRRIAGLVSPARVLSRRPSTRQRRRARWRTVAAATPTRPTASGQDTCMQSLLLPRTREKKQCAGAR</sequence>
<evidence type="ECO:0000313" key="3">
    <source>
        <dbReference type="Proteomes" id="UP000256269"/>
    </source>
</evidence>
<feature type="region of interest" description="Disordered" evidence="1">
    <location>
        <begin position="1"/>
        <end position="263"/>
    </location>
</feature>
<keyword evidence="3" id="KW-1185">Reference proteome</keyword>
<feature type="region of interest" description="Disordered" evidence="1">
    <location>
        <begin position="321"/>
        <end position="344"/>
    </location>
</feature>
<name>A0A3E0H1M8_9PSEU</name>